<dbReference type="AlphaFoldDB" id="A0A915JAQ8"/>
<feature type="compositionally biased region" description="Polar residues" evidence="1">
    <location>
        <begin position="113"/>
        <end position="130"/>
    </location>
</feature>
<evidence type="ECO:0000256" key="1">
    <source>
        <dbReference type="SAM" id="MobiDB-lite"/>
    </source>
</evidence>
<sequence length="180" mass="20584">MDIPEIELNEETDQLYICRKSTKSKGLIRYFSYPKSMGVIWLAMELENPRGHAMASHMVDRGSTYPNYNNQDLKQTCTTSNPAPDDFFSGQDGVSRVSASLLDPRFKKKYDNIDNSTSDSEIESSNIDQQDSYEKHNLRAIGYENVYLSSVDNKSYTEIKEFDDETASVDNEEAEFLDQN</sequence>
<keyword evidence="2" id="KW-1185">Reference proteome</keyword>
<accession>A0A915JAQ8</accession>
<feature type="region of interest" description="Disordered" evidence="1">
    <location>
        <begin position="110"/>
        <end position="130"/>
    </location>
</feature>
<dbReference type="WBParaSite" id="nRc.2.0.1.t22860-RA">
    <property type="protein sequence ID" value="nRc.2.0.1.t22860-RA"/>
    <property type="gene ID" value="nRc.2.0.1.g22860"/>
</dbReference>
<organism evidence="2 3">
    <name type="scientific">Romanomermis culicivorax</name>
    <name type="common">Nematode worm</name>
    <dbReference type="NCBI Taxonomy" id="13658"/>
    <lineage>
        <taxon>Eukaryota</taxon>
        <taxon>Metazoa</taxon>
        <taxon>Ecdysozoa</taxon>
        <taxon>Nematoda</taxon>
        <taxon>Enoplea</taxon>
        <taxon>Dorylaimia</taxon>
        <taxon>Mermithida</taxon>
        <taxon>Mermithoidea</taxon>
        <taxon>Mermithidae</taxon>
        <taxon>Romanomermis</taxon>
    </lineage>
</organism>
<dbReference type="Proteomes" id="UP000887565">
    <property type="component" value="Unplaced"/>
</dbReference>
<name>A0A915JAQ8_ROMCU</name>
<evidence type="ECO:0000313" key="3">
    <source>
        <dbReference type="WBParaSite" id="nRc.2.0.1.t22860-RA"/>
    </source>
</evidence>
<protein>
    <submittedName>
        <fullName evidence="3">Uncharacterized protein</fullName>
    </submittedName>
</protein>
<evidence type="ECO:0000313" key="2">
    <source>
        <dbReference type="Proteomes" id="UP000887565"/>
    </source>
</evidence>
<reference evidence="3" key="1">
    <citation type="submission" date="2022-11" db="UniProtKB">
        <authorList>
            <consortium name="WormBaseParasite"/>
        </authorList>
    </citation>
    <scope>IDENTIFICATION</scope>
</reference>
<proteinExistence type="predicted"/>